<evidence type="ECO:0000256" key="6">
    <source>
        <dbReference type="SAM" id="Phobius"/>
    </source>
</evidence>
<evidence type="ECO:0000256" key="1">
    <source>
        <dbReference type="ARBA" id="ARBA00004167"/>
    </source>
</evidence>
<organism evidence="7 8">
    <name type="scientific">Cytospora schulzeri</name>
    <dbReference type="NCBI Taxonomy" id="448051"/>
    <lineage>
        <taxon>Eukaryota</taxon>
        <taxon>Fungi</taxon>
        <taxon>Dikarya</taxon>
        <taxon>Ascomycota</taxon>
        <taxon>Pezizomycotina</taxon>
        <taxon>Sordariomycetes</taxon>
        <taxon>Sordariomycetidae</taxon>
        <taxon>Diaporthales</taxon>
        <taxon>Cytosporaceae</taxon>
        <taxon>Cytospora</taxon>
    </lineage>
</organism>
<feature type="region of interest" description="Disordered" evidence="5">
    <location>
        <begin position="134"/>
        <end position="187"/>
    </location>
</feature>
<dbReference type="GO" id="GO:0071944">
    <property type="term" value="C:cell periphery"/>
    <property type="evidence" value="ECO:0007669"/>
    <property type="project" value="UniProtKB-ARBA"/>
</dbReference>
<feature type="region of interest" description="Disordered" evidence="5">
    <location>
        <begin position="414"/>
        <end position="452"/>
    </location>
</feature>
<comment type="caution">
    <text evidence="7">The sequence shown here is derived from an EMBL/GenBank/DDBJ whole genome shotgun (WGS) entry which is preliminary data.</text>
</comment>
<keyword evidence="2 6" id="KW-0812">Transmembrane</keyword>
<name>A0A423VC68_9PEZI</name>
<dbReference type="GO" id="GO:0016020">
    <property type="term" value="C:membrane"/>
    <property type="evidence" value="ECO:0007669"/>
    <property type="project" value="UniProtKB-SubCell"/>
</dbReference>
<dbReference type="InterPro" id="IPR051694">
    <property type="entry name" value="Immunoregulatory_rcpt-like"/>
</dbReference>
<feature type="region of interest" description="Disordered" evidence="5">
    <location>
        <begin position="1"/>
        <end position="119"/>
    </location>
</feature>
<feature type="compositionally biased region" description="Low complexity" evidence="5">
    <location>
        <begin position="134"/>
        <end position="170"/>
    </location>
</feature>
<feature type="transmembrane region" description="Helical" evidence="6">
    <location>
        <begin position="235"/>
        <end position="258"/>
    </location>
</feature>
<evidence type="ECO:0000313" key="7">
    <source>
        <dbReference type="EMBL" id="ROV88455.1"/>
    </source>
</evidence>
<feature type="compositionally biased region" description="Basic and acidic residues" evidence="5">
    <location>
        <begin position="12"/>
        <end position="25"/>
    </location>
</feature>
<evidence type="ECO:0000313" key="8">
    <source>
        <dbReference type="Proteomes" id="UP000283895"/>
    </source>
</evidence>
<feature type="region of interest" description="Disordered" evidence="5">
    <location>
        <begin position="492"/>
        <end position="515"/>
    </location>
</feature>
<dbReference type="OrthoDB" id="10669293at2759"/>
<dbReference type="Proteomes" id="UP000283895">
    <property type="component" value="Unassembled WGS sequence"/>
</dbReference>
<evidence type="ECO:0000256" key="3">
    <source>
        <dbReference type="ARBA" id="ARBA00022989"/>
    </source>
</evidence>
<feature type="compositionally biased region" description="Polar residues" evidence="5">
    <location>
        <begin position="171"/>
        <end position="187"/>
    </location>
</feature>
<dbReference type="AlphaFoldDB" id="A0A423VC68"/>
<gene>
    <name evidence="7" type="ORF">VMCG_10460</name>
</gene>
<feature type="compositionally biased region" description="Gly residues" evidence="5">
    <location>
        <begin position="59"/>
        <end position="79"/>
    </location>
</feature>
<dbReference type="EMBL" id="LKEA01000079">
    <property type="protein sequence ID" value="ROV88455.1"/>
    <property type="molecule type" value="Genomic_DNA"/>
</dbReference>
<evidence type="ECO:0000256" key="4">
    <source>
        <dbReference type="ARBA" id="ARBA00023136"/>
    </source>
</evidence>
<accession>A0A423VC68</accession>
<feature type="compositionally biased region" description="Polar residues" evidence="5">
    <location>
        <begin position="421"/>
        <end position="437"/>
    </location>
</feature>
<dbReference type="PANTHER" id="PTHR15549">
    <property type="entry name" value="PAIRED IMMUNOGLOBULIN-LIKE TYPE 2 RECEPTOR"/>
    <property type="match status" value="1"/>
</dbReference>
<comment type="subcellular location">
    <subcellularLocation>
        <location evidence="1">Membrane</location>
        <topology evidence="1">Single-pass membrane protein</topology>
    </subcellularLocation>
</comment>
<keyword evidence="8" id="KW-1185">Reference proteome</keyword>
<feature type="region of interest" description="Disordered" evidence="5">
    <location>
        <begin position="370"/>
        <end position="391"/>
    </location>
</feature>
<evidence type="ECO:0000256" key="5">
    <source>
        <dbReference type="SAM" id="MobiDB-lite"/>
    </source>
</evidence>
<keyword evidence="3 6" id="KW-1133">Transmembrane helix</keyword>
<keyword evidence="4 6" id="KW-0472">Membrane</keyword>
<dbReference type="STRING" id="356882.A0A423VC68"/>
<proteinExistence type="predicted"/>
<feature type="region of interest" description="Disordered" evidence="5">
    <location>
        <begin position="203"/>
        <end position="234"/>
    </location>
</feature>
<evidence type="ECO:0000256" key="2">
    <source>
        <dbReference type="ARBA" id="ARBA00022692"/>
    </source>
</evidence>
<protein>
    <submittedName>
        <fullName evidence="7">Uncharacterized protein</fullName>
    </submittedName>
</protein>
<reference evidence="7 8" key="1">
    <citation type="submission" date="2015-09" db="EMBL/GenBank/DDBJ databases">
        <title>Host preference determinants of Valsa canker pathogens revealed by comparative genomics.</title>
        <authorList>
            <person name="Yin Z."/>
            <person name="Huang L."/>
        </authorList>
    </citation>
    <scope>NUCLEOTIDE SEQUENCE [LARGE SCALE GENOMIC DNA]</scope>
    <source>
        <strain evidence="7 8">03-1</strain>
    </source>
</reference>
<feature type="compositionally biased region" description="Polar residues" evidence="5">
    <location>
        <begin position="370"/>
        <end position="381"/>
    </location>
</feature>
<feature type="compositionally biased region" description="Gly residues" evidence="5">
    <location>
        <begin position="28"/>
        <end position="37"/>
    </location>
</feature>
<sequence>MHGTRRRSMLALREDNVAGGRDHPDIGGNPGHNGGHGGSDEFDGDKDISSDGGDSEQGHSGGSHQGDGPHGGPDNGGAGDDNSTTSSIEDQTPNTTTERVPERSTATTETKTTQSLDSVTTTAAATEKVGTVESTFSSAARTTAETETVASTTSTSASLASTFSTSPALTGQTSSSLIDTETTVKTPPSSTYFAASAYSENTSSSTQVVSTTPSVSSTSTSTLSSSSESNSHPSLTPAAVAGIVVALVALLAIIAILFNFRKAPLMQRALAPLHKSREENGSYYHLEKPEATHSMTGDTLVGVSTMDAGGPNGRLPSPAAPEHTYRGIETRNVNNLTVNTTNLGPQHSRYPVSPVSQVSQALVSDISPITPSSQSNHSTGEPFTVPKPVSVPSERGMAMSIAGSEVRVVRIPPRNSRAAPTGSNSGAWRPGSSQTVSFIEPRPPSPSSMERRSIRQASMLDVNSRDYKAYHPSLGTSVREVCVGRDSIASSEVLSPDSISWPMPPSTHGGSPNRR</sequence>
<dbReference type="PANTHER" id="PTHR15549:SF26">
    <property type="entry name" value="AXIAL BUDDING PATTERN PROTEIN 2-RELATED"/>
    <property type="match status" value="1"/>
</dbReference>
<feature type="compositionally biased region" description="Polar residues" evidence="5">
    <location>
        <begin position="84"/>
        <end position="98"/>
    </location>
</feature>